<dbReference type="InterPro" id="IPR002716">
    <property type="entry name" value="PIN_dom"/>
</dbReference>
<keyword evidence="5 8" id="KW-0378">Hydrolase</keyword>
<comment type="cofactor">
    <cofactor evidence="1 8">
        <name>Mg(2+)</name>
        <dbReference type="ChEBI" id="CHEBI:18420"/>
    </cofactor>
</comment>
<evidence type="ECO:0000256" key="3">
    <source>
        <dbReference type="ARBA" id="ARBA00022722"/>
    </source>
</evidence>
<accession>A0ABV4YKG0</accession>
<reference evidence="10 11" key="1">
    <citation type="submission" date="2024-09" db="EMBL/GenBank/DDBJ databases">
        <title>Floridaenema gen nov. (Aerosakkonemataceae, Aerosakkonematales ord. nov., Cyanobacteria) from benthic tropical and subtropical fresh waters, with the description of four new species.</title>
        <authorList>
            <person name="Moretto J.A."/>
            <person name="Berthold D.E."/>
            <person name="Lefler F.W."/>
            <person name="Huang I.-S."/>
            <person name="Laughinghouse H. IV."/>
        </authorList>
    </citation>
    <scope>NUCLEOTIDE SEQUENCE [LARGE SCALE GENOMIC DNA]</scope>
    <source>
        <strain evidence="10 11">BLCC-F154</strain>
    </source>
</reference>
<feature type="binding site" evidence="8">
    <location>
        <position position="98"/>
    </location>
    <ligand>
        <name>Mg(2+)</name>
        <dbReference type="ChEBI" id="CHEBI:18420"/>
    </ligand>
</feature>
<comment type="similarity">
    <text evidence="7 8">Belongs to the PINc/VapC protein family.</text>
</comment>
<dbReference type="Proteomes" id="UP001576776">
    <property type="component" value="Unassembled WGS sequence"/>
</dbReference>
<comment type="caution">
    <text evidence="10">The sequence shown here is derived from an EMBL/GenBank/DDBJ whole genome shotgun (WGS) entry which is preliminary data.</text>
</comment>
<gene>
    <name evidence="8" type="primary">vapC</name>
    <name evidence="10" type="ORF">ACE1B6_29070</name>
</gene>
<organism evidence="10 11">
    <name type="scientific">Floridaenema fluviatile BLCC-F154</name>
    <dbReference type="NCBI Taxonomy" id="3153640"/>
    <lineage>
        <taxon>Bacteria</taxon>
        <taxon>Bacillati</taxon>
        <taxon>Cyanobacteriota</taxon>
        <taxon>Cyanophyceae</taxon>
        <taxon>Oscillatoriophycideae</taxon>
        <taxon>Aerosakkonematales</taxon>
        <taxon>Aerosakkonemataceae</taxon>
        <taxon>Floridanema</taxon>
        <taxon>Floridanema fluviatile</taxon>
    </lineage>
</organism>
<protein>
    <recommendedName>
        <fullName evidence="8">Ribonuclease VapC</fullName>
        <shortName evidence="8">RNase VapC</shortName>
        <ecNumber evidence="8">3.1.-.-</ecNumber>
    </recommendedName>
    <alternativeName>
        <fullName evidence="8">Toxin VapC</fullName>
    </alternativeName>
</protein>
<dbReference type="EMBL" id="JBHFNS010000094">
    <property type="protein sequence ID" value="MFB2939325.1"/>
    <property type="molecule type" value="Genomic_DNA"/>
</dbReference>
<sequence>MIYLLDTNVCIHHLKFPNSIVTRRLRTLRPTDVAVSAVTKAELFFGAMRSNNPTQALRSQQEFWSQFVSLPFDDQAGFIHGRIRAQLTSQGTPIGSYDLMIAAIALANNLTLVTHNTREFERVEGLAIEDWETE</sequence>
<evidence type="ECO:0000256" key="7">
    <source>
        <dbReference type="ARBA" id="ARBA00038093"/>
    </source>
</evidence>
<evidence type="ECO:0000256" key="6">
    <source>
        <dbReference type="ARBA" id="ARBA00022842"/>
    </source>
</evidence>
<dbReference type="Gene3D" id="3.40.50.1010">
    <property type="entry name" value="5'-nuclease"/>
    <property type="match status" value="1"/>
</dbReference>
<keyword evidence="3 8" id="KW-0540">Nuclease</keyword>
<keyword evidence="6 8" id="KW-0460">Magnesium</keyword>
<keyword evidence="4 8" id="KW-0479">Metal-binding</keyword>
<dbReference type="InterPro" id="IPR022907">
    <property type="entry name" value="VapC_family"/>
</dbReference>
<dbReference type="InterPro" id="IPR029060">
    <property type="entry name" value="PIN-like_dom_sf"/>
</dbReference>
<dbReference type="RefSeq" id="WP_413260799.1">
    <property type="nucleotide sequence ID" value="NZ_JBHFNS010000094.1"/>
</dbReference>
<keyword evidence="11" id="KW-1185">Reference proteome</keyword>
<comment type="function">
    <text evidence="8">Toxic component of a toxin-antitoxin (TA) system. An RNase.</text>
</comment>
<evidence type="ECO:0000256" key="5">
    <source>
        <dbReference type="ARBA" id="ARBA00022801"/>
    </source>
</evidence>
<dbReference type="PANTHER" id="PTHR33653:SF1">
    <property type="entry name" value="RIBONUCLEASE VAPC2"/>
    <property type="match status" value="1"/>
</dbReference>
<evidence type="ECO:0000256" key="4">
    <source>
        <dbReference type="ARBA" id="ARBA00022723"/>
    </source>
</evidence>
<evidence type="ECO:0000256" key="8">
    <source>
        <dbReference type="HAMAP-Rule" id="MF_00265"/>
    </source>
</evidence>
<proteinExistence type="inferred from homology"/>
<dbReference type="EC" id="3.1.-.-" evidence="8"/>
<dbReference type="SUPFAM" id="SSF88723">
    <property type="entry name" value="PIN domain-like"/>
    <property type="match status" value="1"/>
</dbReference>
<dbReference type="PANTHER" id="PTHR33653">
    <property type="entry name" value="RIBONUCLEASE VAPC2"/>
    <property type="match status" value="1"/>
</dbReference>
<evidence type="ECO:0000256" key="1">
    <source>
        <dbReference type="ARBA" id="ARBA00001946"/>
    </source>
</evidence>
<keyword evidence="8" id="KW-0800">Toxin</keyword>
<evidence type="ECO:0000259" key="9">
    <source>
        <dbReference type="Pfam" id="PF01850"/>
    </source>
</evidence>
<dbReference type="InterPro" id="IPR050556">
    <property type="entry name" value="Type_II_TA_system_RNase"/>
</dbReference>
<dbReference type="CDD" id="cd18745">
    <property type="entry name" value="PIN_VapC4-5_FitB-like"/>
    <property type="match status" value="1"/>
</dbReference>
<evidence type="ECO:0000313" key="11">
    <source>
        <dbReference type="Proteomes" id="UP001576776"/>
    </source>
</evidence>
<dbReference type="HAMAP" id="MF_00265">
    <property type="entry name" value="VapC_Nob1"/>
    <property type="match status" value="1"/>
</dbReference>
<evidence type="ECO:0000256" key="2">
    <source>
        <dbReference type="ARBA" id="ARBA00022649"/>
    </source>
</evidence>
<feature type="binding site" evidence="8">
    <location>
        <position position="6"/>
    </location>
    <ligand>
        <name>Mg(2+)</name>
        <dbReference type="ChEBI" id="CHEBI:18420"/>
    </ligand>
</feature>
<feature type="domain" description="PIN" evidence="9">
    <location>
        <begin position="3"/>
        <end position="125"/>
    </location>
</feature>
<evidence type="ECO:0000313" key="10">
    <source>
        <dbReference type="EMBL" id="MFB2939325.1"/>
    </source>
</evidence>
<keyword evidence="2 8" id="KW-1277">Toxin-antitoxin system</keyword>
<dbReference type="Pfam" id="PF01850">
    <property type="entry name" value="PIN"/>
    <property type="match status" value="1"/>
</dbReference>
<name>A0ABV4YKG0_9CYAN</name>